<gene>
    <name evidence="3" type="ORF">NCTC10684_01772</name>
</gene>
<dbReference type="EMBL" id="UFSM01000001">
    <property type="protein sequence ID" value="SUU88548.1"/>
    <property type="molecule type" value="Genomic_DNA"/>
</dbReference>
<dbReference type="Gene3D" id="3.40.190.10">
    <property type="entry name" value="Periplasmic binding protein-like II"/>
    <property type="match status" value="2"/>
</dbReference>
<dbReference type="PANTHER" id="PTHR30006">
    <property type="entry name" value="THIAMINE-BINDING PERIPLASMIC PROTEIN-RELATED"/>
    <property type="match status" value="1"/>
</dbReference>
<evidence type="ECO:0000256" key="1">
    <source>
        <dbReference type="ARBA" id="ARBA00022729"/>
    </source>
</evidence>
<protein>
    <submittedName>
        <fullName evidence="3">2-aminoethylphosphonate ABC transporter substrate-binding protein</fullName>
    </submittedName>
</protein>
<organism evidence="3 4">
    <name type="scientific">Aminobacter aminovorans</name>
    <name type="common">Chelatobacter heintzii</name>
    <dbReference type="NCBI Taxonomy" id="83263"/>
    <lineage>
        <taxon>Bacteria</taxon>
        <taxon>Pseudomonadati</taxon>
        <taxon>Pseudomonadota</taxon>
        <taxon>Alphaproteobacteria</taxon>
        <taxon>Hyphomicrobiales</taxon>
        <taxon>Phyllobacteriaceae</taxon>
        <taxon>Aminobacter</taxon>
    </lineage>
</organism>
<proteinExistence type="predicted"/>
<dbReference type="GO" id="GO:0015888">
    <property type="term" value="P:thiamine transport"/>
    <property type="evidence" value="ECO:0007669"/>
    <property type="project" value="TreeGrafter"/>
</dbReference>
<sequence length="368" mass="39126">MFKFAGKVLSLSAASLMVTTAFVSAQDMAALEAAAKAEGQLTTIALPHDWCGYGAVIEGFKKKYPEITVNELNPDAGSSDEIEAIKANKDNKGPQAPDVIDVGLSYGPQAKADGLIQPYKVATWDSIPDTAKDAEGYWYGDYYGVLSFEVNKDLVKNAPADWADLLKDEYKNSVALAGDPRASNQAIQGVYAAGLGSGATDAASAAEKGLAFFKELNAKGNFVPVIGKSATLAQGQTPILITWDYNALAGRDTLNGNPPVDVVVPASGVVAGVYVQAISAYAPHPNAAKLWMEYLYSDEGQLGWLKGYCHPIRFNDLAKNGKIPQDMLDKLPPAAAYEKAVFPTLEDQAKGKEAITKQWDAVVGANVQ</sequence>
<evidence type="ECO:0000256" key="2">
    <source>
        <dbReference type="SAM" id="SignalP"/>
    </source>
</evidence>
<dbReference type="GO" id="GO:0030975">
    <property type="term" value="F:thiamine binding"/>
    <property type="evidence" value="ECO:0007669"/>
    <property type="project" value="TreeGrafter"/>
</dbReference>
<evidence type="ECO:0000313" key="3">
    <source>
        <dbReference type="EMBL" id="SUU88548.1"/>
    </source>
</evidence>
<dbReference type="GO" id="GO:0030288">
    <property type="term" value="C:outer membrane-bounded periplasmic space"/>
    <property type="evidence" value="ECO:0007669"/>
    <property type="project" value="TreeGrafter"/>
</dbReference>
<dbReference type="Proteomes" id="UP000254701">
    <property type="component" value="Unassembled WGS sequence"/>
</dbReference>
<dbReference type="PANTHER" id="PTHR30006:SF2">
    <property type="entry name" value="ABC TRANSPORTER SUBSTRATE-BINDING PROTEIN"/>
    <property type="match status" value="1"/>
</dbReference>
<accession>A0A380WIG8</accession>
<dbReference type="GO" id="GO:0030976">
    <property type="term" value="F:thiamine pyrophosphate binding"/>
    <property type="evidence" value="ECO:0007669"/>
    <property type="project" value="TreeGrafter"/>
</dbReference>
<dbReference type="OrthoDB" id="9766989at2"/>
<keyword evidence="1 2" id="KW-0732">Signal</keyword>
<evidence type="ECO:0000313" key="4">
    <source>
        <dbReference type="Proteomes" id="UP000254701"/>
    </source>
</evidence>
<feature type="chain" id="PRO_5016763451" evidence="2">
    <location>
        <begin position="26"/>
        <end position="368"/>
    </location>
</feature>
<name>A0A380WIG8_AMIAI</name>
<dbReference type="SUPFAM" id="SSF53850">
    <property type="entry name" value="Periplasmic binding protein-like II"/>
    <property type="match status" value="1"/>
</dbReference>
<dbReference type="RefSeq" id="WP_115730865.1">
    <property type="nucleotide sequence ID" value="NZ_BAAAVY010000008.1"/>
</dbReference>
<feature type="signal peptide" evidence="2">
    <location>
        <begin position="1"/>
        <end position="25"/>
    </location>
</feature>
<reference evidence="3 4" key="1">
    <citation type="submission" date="2018-06" db="EMBL/GenBank/DDBJ databases">
        <authorList>
            <consortium name="Pathogen Informatics"/>
            <person name="Doyle S."/>
        </authorList>
    </citation>
    <scope>NUCLEOTIDE SEQUENCE [LARGE SCALE GENOMIC DNA]</scope>
    <source>
        <strain evidence="3 4">NCTC10684</strain>
    </source>
</reference>
<dbReference type="Pfam" id="PF13343">
    <property type="entry name" value="SBP_bac_6"/>
    <property type="match status" value="1"/>
</dbReference>
<dbReference type="AlphaFoldDB" id="A0A380WIG8"/>